<protein>
    <submittedName>
        <fullName evidence="1">Uu.00g107790.m01.CDS01</fullName>
    </submittedName>
</protein>
<organism evidence="1 2">
    <name type="scientific">Anthostomella pinea</name>
    <dbReference type="NCBI Taxonomy" id="933095"/>
    <lineage>
        <taxon>Eukaryota</taxon>
        <taxon>Fungi</taxon>
        <taxon>Dikarya</taxon>
        <taxon>Ascomycota</taxon>
        <taxon>Pezizomycotina</taxon>
        <taxon>Sordariomycetes</taxon>
        <taxon>Xylariomycetidae</taxon>
        <taxon>Xylariales</taxon>
        <taxon>Xylariaceae</taxon>
        <taxon>Anthostomella</taxon>
    </lineage>
</organism>
<keyword evidence="2" id="KW-1185">Reference proteome</keyword>
<sequence>MNENKVGPYLKGDESRVLEIRGRAEYVNEAYLVRFLQDRVGIYWHTDEFVLVEGGQENTVRWSFASCRAQAKRAFNGLSLHDGMTVNNGVDPCS</sequence>
<evidence type="ECO:0000313" key="2">
    <source>
        <dbReference type="Proteomes" id="UP001295740"/>
    </source>
</evidence>
<accession>A0AAI8VEG5</accession>
<dbReference type="EMBL" id="CAUWAG010000006">
    <property type="protein sequence ID" value="CAJ2503385.1"/>
    <property type="molecule type" value="Genomic_DNA"/>
</dbReference>
<gene>
    <name evidence="1" type="ORF">KHLLAP_LOCUS3853</name>
</gene>
<proteinExistence type="predicted"/>
<dbReference type="AlphaFoldDB" id="A0AAI8VEG5"/>
<dbReference type="Proteomes" id="UP001295740">
    <property type="component" value="Unassembled WGS sequence"/>
</dbReference>
<name>A0AAI8VEG5_9PEZI</name>
<comment type="caution">
    <text evidence="1">The sequence shown here is derived from an EMBL/GenBank/DDBJ whole genome shotgun (WGS) entry which is preliminary data.</text>
</comment>
<reference evidence="1" key="1">
    <citation type="submission" date="2023-10" db="EMBL/GenBank/DDBJ databases">
        <authorList>
            <person name="Hackl T."/>
        </authorList>
    </citation>
    <scope>NUCLEOTIDE SEQUENCE</scope>
</reference>
<evidence type="ECO:0000313" key="1">
    <source>
        <dbReference type="EMBL" id="CAJ2503385.1"/>
    </source>
</evidence>